<dbReference type="SUPFAM" id="SSF54637">
    <property type="entry name" value="Thioesterase/thiol ester dehydrase-isomerase"/>
    <property type="match status" value="1"/>
</dbReference>
<gene>
    <name evidence="2" type="ORF">SHI21_14240</name>
</gene>
<sequence length="150" mass="16899">MKKNIQNIIEKEIPIVKSMGVEFVDFQEDSCTITVPIGPNHNHKGTVFGGSLYSACTSACYGLMYSIQIDKKLDEYDLVIGEGSIRYQKPVHNDFQVKAQLKLTDLATFIGKLEKNGFGKISITAYVFIQNEETHLCEYSATFIMMKKKS</sequence>
<organism evidence="2 3">
    <name type="scientific">Bacteriovorax antarcticus</name>
    <dbReference type="NCBI Taxonomy" id="3088717"/>
    <lineage>
        <taxon>Bacteria</taxon>
        <taxon>Pseudomonadati</taxon>
        <taxon>Bdellovibrionota</taxon>
        <taxon>Bacteriovoracia</taxon>
        <taxon>Bacteriovoracales</taxon>
        <taxon>Bacteriovoracaceae</taxon>
        <taxon>Bacteriovorax</taxon>
    </lineage>
</organism>
<dbReference type="Pfam" id="PF09500">
    <property type="entry name" value="YiiD_C"/>
    <property type="match status" value="1"/>
</dbReference>
<proteinExistence type="predicted"/>
<dbReference type="Proteomes" id="UP001302274">
    <property type="component" value="Unassembled WGS sequence"/>
</dbReference>
<dbReference type="NCBIfam" id="TIGR02447">
    <property type="entry name" value="yiiD_Cterm"/>
    <property type="match status" value="1"/>
</dbReference>
<feature type="domain" description="Thioesterase putative" evidence="1">
    <location>
        <begin position="3"/>
        <end position="146"/>
    </location>
</feature>
<dbReference type="RefSeq" id="WP_323577376.1">
    <property type="nucleotide sequence ID" value="NZ_JAYGJQ010000002.1"/>
</dbReference>
<dbReference type="InterPro" id="IPR012660">
    <property type="entry name" value="YiiD_C"/>
</dbReference>
<evidence type="ECO:0000313" key="2">
    <source>
        <dbReference type="EMBL" id="MEA9357382.1"/>
    </source>
</evidence>
<keyword evidence="3" id="KW-1185">Reference proteome</keyword>
<protein>
    <submittedName>
        <fullName evidence="2">YiiD C-terminal domain-containing protein</fullName>
    </submittedName>
</protein>
<name>A0ABU5VWF0_9BACT</name>
<reference evidence="2 3" key="1">
    <citation type="submission" date="2023-11" db="EMBL/GenBank/DDBJ databases">
        <title>A Novel Polar Bacteriovorax (B. antarcticus) Isolated from the Biocrust in Antarctica.</title>
        <authorList>
            <person name="Mun W."/>
            <person name="Choi S.Y."/>
            <person name="Mitchell R.J."/>
        </authorList>
    </citation>
    <scope>NUCLEOTIDE SEQUENCE [LARGE SCALE GENOMIC DNA]</scope>
    <source>
        <strain evidence="2 3">PP10</strain>
    </source>
</reference>
<comment type="caution">
    <text evidence="2">The sequence shown here is derived from an EMBL/GenBank/DDBJ whole genome shotgun (WGS) entry which is preliminary data.</text>
</comment>
<dbReference type="Gene3D" id="3.10.129.10">
    <property type="entry name" value="Hotdog Thioesterase"/>
    <property type="match status" value="1"/>
</dbReference>
<dbReference type="InterPro" id="IPR029069">
    <property type="entry name" value="HotDog_dom_sf"/>
</dbReference>
<evidence type="ECO:0000313" key="3">
    <source>
        <dbReference type="Proteomes" id="UP001302274"/>
    </source>
</evidence>
<accession>A0ABU5VWF0</accession>
<evidence type="ECO:0000259" key="1">
    <source>
        <dbReference type="Pfam" id="PF09500"/>
    </source>
</evidence>
<dbReference type="EMBL" id="JAYGJQ010000002">
    <property type="protein sequence ID" value="MEA9357382.1"/>
    <property type="molecule type" value="Genomic_DNA"/>
</dbReference>